<dbReference type="GO" id="GO:0008476">
    <property type="term" value="F:protein-tyrosine sulfotransferase activity"/>
    <property type="evidence" value="ECO:0007669"/>
    <property type="project" value="UniProtKB-EC"/>
</dbReference>
<keyword evidence="3 7" id="KW-0808">Transferase</keyword>
<keyword evidence="4" id="KW-1015">Disulfide bond</keyword>
<feature type="transmembrane region" description="Helical" evidence="8">
    <location>
        <begin position="12"/>
        <end position="29"/>
    </location>
</feature>
<gene>
    <name evidence="9" type="ORF">CUNI_LOCUS8484</name>
</gene>
<dbReference type="InterPro" id="IPR027417">
    <property type="entry name" value="P-loop_NTPase"/>
</dbReference>
<dbReference type="EMBL" id="CAJHNH020001396">
    <property type="protein sequence ID" value="CAG5122926.1"/>
    <property type="molecule type" value="Genomic_DNA"/>
</dbReference>
<dbReference type="InterPro" id="IPR026634">
    <property type="entry name" value="TPST-like"/>
</dbReference>
<keyword evidence="8" id="KW-0812">Transmembrane</keyword>
<keyword evidence="10" id="KW-1185">Reference proteome</keyword>
<protein>
    <recommendedName>
        <fullName evidence="7">Protein-tyrosine sulfotransferase</fullName>
        <ecNumber evidence="7">2.8.2.20</ecNumber>
    </recommendedName>
</protein>
<dbReference type="OrthoDB" id="545675at2759"/>
<comment type="catalytic activity">
    <reaction evidence="6 7">
        <text>L-tyrosyl-[protein] + 3'-phosphoadenylyl sulfate = O-sulfo-L-tyrosine-[protein] + adenosine 3',5'-bisphosphate + H(+)</text>
        <dbReference type="Rhea" id="RHEA:16801"/>
        <dbReference type="Rhea" id="RHEA-COMP:10136"/>
        <dbReference type="Rhea" id="RHEA-COMP:11688"/>
        <dbReference type="ChEBI" id="CHEBI:15378"/>
        <dbReference type="ChEBI" id="CHEBI:46858"/>
        <dbReference type="ChEBI" id="CHEBI:58339"/>
        <dbReference type="ChEBI" id="CHEBI:58343"/>
        <dbReference type="ChEBI" id="CHEBI:65286"/>
        <dbReference type="EC" id="2.8.2.20"/>
    </reaction>
</comment>
<dbReference type="PANTHER" id="PTHR12788">
    <property type="entry name" value="PROTEIN-TYROSINE SULFOTRANSFERASE 2"/>
    <property type="match status" value="1"/>
</dbReference>
<evidence type="ECO:0000256" key="1">
    <source>
        <dbReference type="ARBA" id="ARBA00003886"/>
    </source>
</evidence>
<evidence type="ECO:0000313" key="9">
    <source>
        <dbReference type="EMBL" id="CAG5122926.1"/>
    </source>
</evidence>
<comment type="function">
    <text evidence="1 7">Catalyzes the O-sulfation of tyrosine residues within acidic motifs of polypeptides, using 3'-phosphoadenylyl sulfate (PAPS) as cosubstrate.</text>
</comment>
<keyword evidence="8" id="KW-1133">Transmembrane helix</keyword>
<proteinExistence type="inferred from homology"/>
<dbReference type="SUPFAM" id="SSF52540">
    <property type="entry name" value="P-loop containing nucleoside triphosphate hydrolases"/>
    <property type="match status" value="1"/>
</dbReference>
<dbReference type="Pfam" id="PF13469">
    <property type="entry name" value="Sulfotransfer_3"/>
    <property type="match status" value="1"/>
</dbReference>
<evidence type="ECO:0000256" key="8">
    <source>
        <dbReference type="SAM" id="Phobius"/>
    </source>
</evidence>
<dbReference type="Gene3D" id="3.40.50.300">
    <property type="entry name" value="P-loop containing nucleotide triphosphate hydrolases"/>
    <property type="match status" value="1"/>
</dbReference>
<evidence type="ECO:0000256" key="2">
    <source>
        <dbReference type="ARBA" id="ARBA00009988"/>
    </source>
</evidence>
<name>A0A8S3Z7Q1_9EUPU</name>
<evidence type="ECO:0000256" key="6">
    <source>
        <dbReference type="ARBA" id="ARBA00048460"/>
    </source>
</evidence>
<evidence type="ECO:0000313" key="10">
    <source>
        <dbReference type="Proteomes" id="UP000678393"/>
    </source>
</evidence>
<dbReference type="EC" id="2.8.2.20" evidence="7"/>
<sequence>MGTYRQLCRQKIYILICCLCVMFFLYLLVPCNSGPKMIMVPKENNKVVYDNEQQAIPYDDDMPIIFVGGMPRSGTTLMRAMLDAHPEIRCGEETRVIPRILGMRMQWEKSPLEKKRLDEAGVTSDVLDSAVRAFILEIIAKHGTAAPHLCNKDPFTLKSMVYLSRQFPQSKFILMIRDGRAVVHSIITRKVTISGFDLSSYRKCLEKWNSVVETMYTQCLHVGSYRCLPVYYEQLALHPREWMVQILRFLDIPWNESVLHHEEFVGKPGGIALS</sequence>
<evidence type="ECO:0000256" key="7">
    <source>
        <dbReference type="RuleBase" id="RU365018"/>
    </source>
</evidence>
<evidence type="ECO:0000256" key="4">
    <source>
        <dbReference type="ARBA" id="ARBA00023157"/>
    </source>
</evidence>
<keyword evidence="5" id="KW-0325">Glycoprotein</keyword>
<comment type="similarity">
    <text evidence="2 7">Belongs to the protein sulfotransferase family.</text>
</comment>
<dbReference type="AlphaFoldDB" id="A0A8S3Z7Q1"/>
<evidence type="ECO:0000256" key="5">
    <source>
        <dbReference type="ARBA" id="ARBA00023180"/>
    </source>
</evidence>
<reference evidence="9" key="1">
    <citation type="submission" date="2021-04" db="EMBL/GenBank/DDBJ databases">
        <authorList>
            <consortium name="Molecular Ecology Group"/>
        </authorList>
    </citation>
    <scope>NUCLEOTIDE SEQUENCE</scope>
</reference>
<keyword evidence="8" id="KW-0472">Membrane</keyword>
<organism evidence="9 10">
    <name type="scientific">Candidula unifasciata</name>
    <dbReference type="NCBI Taxonomy" id="100452"/>
    <lineage>
        <taxon>Eukaryota</taxon>
        <taxon>Metazoa</taxon>
        <taxon>Spiralia</taxon>
        <taxon>Lophotrochozoa</taxon>
        <taxon>Mollusca</taxon>
        <taxon>Gastropoda</taxon>
        <taxon>Heterobranchia</taxon>
        <taxon>Euthyneura</taxon>
        <taxon>Panpulmonata</taxon>
        <taxon>Eupulmonata</taxon>
        <taxon>Stylommatophora</taxon>
        <taxon>Helicina</taxon>
        <taxon>Helicoidea</taxon>
        <taxon>Geomitridae</taxon>
        <taxon>Candidula</taxon>
    </lineage>
</organism>
<dbReference type="PANTHER" id="PTHR12788:SF10">
    <property type="entry name" value="PROTEIN-TYROSINE SULFOTRANSFERASE"/>
    <property type="match status" value="1"/>
</dbReference>
<feature type="non-terminal residue" evidence="9">
    <location>
        <position position="274"/>
    </location>
</feature>
<accession>A0A8S3Z7Q1</accession>
<dbReference type="FunFam" id="3.40.50.300:FF:002853">
    <property type="entry name" value="Protein-tyrosine sulfotransferase"/>
    <property type="match status" value="1"/>
</dbReference>
<dbReference type="GO" id="GO:0005794">
    <property type="term" value="C:Golgi apparatus"/>
    <property type="evidence" value="ECO:0007669"/>
    <property type="project" value="UniProtKB-ARBA"/>
</dbReference>
<dbReference type="Proteomes" id="UP000678393">
    <property type="component" value="Unassembled WGS sequence"/>
</dbReference>
<evidence type="ECO:0000256" key="3">
    <source>
        <dbReference type="ARBA" id="ARBA00022679"/>
    </source>
</evidence>
<comment type="caution">
    <text evidence="9">The sequence shown here is derived from an EMBL/GenBank/DDBJ whole genome shotgun (WGS) entry which is preliminary data.</text>
</comment>